<dbReference type="AlphaFoldDB" id="A0A9X0SPG1"/>
<organism evidence="1 2">
    <name type="scientific">Bacillus cereus</name>
    <dbReference type="NCBI Taxonomy" id="1396"/>
    <lineage>
        <taxon>Bacteria</taxon>
        <taxon>Bacillati</taxon>
        <taxon>Bacillota</taxon>
        <taxon>Bacilli</taxon>
        <taxon>Bacillales</taxon>
        <taxon>Bacillaceae</taxon>
        <taxon>Bacillus</taxon>
        <taxon>Bacillus cereus group</taxon>
    </lineage>
</organism>
<dbReference type="RefSeq" id="WP_061662552.1">
    <property type="nucleotide sequence ID" value="NZ_LOMO01000001.1"/>
</dbReference>
<reference evidence="1 2" key="1">
    <citation type="submission" date="2015-12" db="EMBL/GenBank/DDBJ databases">
        <title>Bacillus cereus Group isolate.</title>
        <authorList>
            <person name="Kovac J."/>
        </authorList>
    </citation>
    <scope>NUCLEOTIDE SEQUENCE [LARGE SCALE GENOMIC DNA]</scope>
    <source>
        <strain evidence="1 2">FSL K6-0073</strain>
    </source>
</reference>
<proteinExistence type="predicted"/>
<sequence>MTTIQKTIAIKTARGEISAMAVNDDAYPCIRVMINGKLATVVELDSDNDIFRIYTHQGDKNGHIASYEYNTASIFDYKIVQEEIQRIRELEDDGRDIEGDISILKQGLSEIYAIVVGQTEQAIISNTNMWDECHTSLDKILKFFNLIVVDDSKYFDDYKFLVVKK</sequence>
<comment type="caution">
    <text evidence="1">The sequence shown here is derived from an EMBL/GenBank/DDBJ whole genome shotgun (WGS) entry which is preliminary data.</text>
</comment>
<gene>
    <name evidence="1" type="ORF">AT268_32485</name>
</gene>
<name>A0A9X0SPG1_BACCE</name>
<protein>
    <submittedName>
        <fullName evidence="1">Uncharacterized protein</fullName>
    </submittedName>
</protein>
<evidence type="ECO:0000313" key="1">
    <source>
        <dbReference type="EMBL" id="KXY51214.1"/>
    </source>
</evidence>
<evidence type="ECO:0000313" key="2">
    <source>
        <dbReference type="Proteomes" id="UP000075476"/>
    </source>
</evidence>
<dbReference type="EMBL" id="LOMO01000001">
    <property type="protein sequence ID" value="KXY51214.1"/>
    <property type="molecule type" value="Genomic_DNA"/>
</dbReference>
<dbReference type="Proteomes" id="UP000075476">
    <property type="component" value="Unassembled WGS sequence"/>
</dbReference>
<accession>A0A9X0SPG1</accession>